<dbReference type="EMBL" id="CAJOBB010000689">
    <property type="protein sequence ID" value="CAF3731175.1"/>
    <property type="molecule type" value="Genomic_DNA"/>
</dbReference>
<evidence type="ECO:0000313" key="2">
    <source>
        <dbReference type="EMBL" id="CAF3731175.1"/>
    </source>
</evidence>
<dbReference type="Proteomes" id="UP000663868">
    <property type="component" value="Unassembled WGS sequence"/>
</dbReference>
<evidence type="ECO:0000313" key="1">
    <source>
        <dbReference type="EMBL" id="CAF1040448.1"/>
    </source>
</evidence>
<organism evidence="1 3">
    <name type="scientific">Adineta steineri</name>
    <dbReference type="NCBI Taxonomy" id="433720"/>
    <lineage>
        <taxon>Eukaryota</taxon>
        <taxon>Metazoa</taxon>
        <taxon>Spiralia</taxon>
        <taxon>Gnathifera</taxon>
        <taxon>Rotifera</taxon>
        <taxon>Eurotatoria</taxon>
        <taxon>Bdelloidea</taxon>
        <taxon>Adinetida</taxon>
        <taxon>Adinetidae</taxon>
        <taxon>Adineta</taxon>
    </lineage>
</organism>
<proteinExistence type="predicted"/>
<name>A0A814JNK4_9BILA</name>
<accession>A0A814JNK4</accession>
<reference evidence="1" key="1">
    <citation type="submission" date="2021-02" db="EMBL/GenBank/DDBJ databases">
        <authorList>
            <person name="Nowell W R."/>
        </authorList>
    </citation>
    <scope>NUCLEOTIDE SEQUENCE</scope>
</reference>
<dbReference type="AlphaFoldDB" id="A0A814JNK4"/>
<dbReference type="EMBL" id="CAJNOE010000200">
    <property type="protein sequence ID" value="CAF1040448.1"/>
    <property type="molecule type" value="Genomic_DNA"/>
</dbReference>
<gene>
    <name evidence="1" type="ORF">IZO911_LOCUS19759</name>
    <name evidence="2" type="ORF">KXQ929_LOCUS13063</name>
</gene>
<dbReference type="Proteomes" id="UP000663860">
    <property type="component" value="Unassembled WGS sequence"/>
</dbReference>
<sequence>MYTVDIVNSIPPYKHQHHPYSIFYYWFNKFNTKNPDLLDARPFDKNLNEILNATHYLYLVIVFELSTMKLIIHI</sequence>
<comment type="caution">
    <text evidence="1">The sequence shown here is derived from an EMBL/GenBank/DDBJ whole genome shotgun (WGS) entry which is preliminary data.</text>
</comment>
<protein>
    <submittedName>
        <fullName evidence="1">Uncharacterized protein</fullName>
    </submittedName>
</protein>
<evidence type="ECO:0000313" key="3">
    <source>
        <dbReference type="Proteomes" id="UP000663860"/>
    </source>
</evidence>